<dbReference type="GeneID" id="74308460"/>
<feature type="domain" description="DUF447" evidence="1">
    <location>
        <begin position="34"/>
        <end position="155"/>
    </location>
</feature>
<gene>
    <name evidence="3" type="ORF">L6E24_12120</name>
</gene>
<dbReference type="EMBL" id="CP096115">
    <property type="protein sequence ID" value="UUX92092.1"/>
    <property type="molecule type" value="Genomic_DNA"/>
</dbReference>
<dbReference type="Proteomes" id="UP001060368">
    <property type="component" value="Chromosome"/>
</dbReference>
<keyword evidence="4" id="KW-1185">Reference proteome</keyword>
<dbReference type="InterPro" id="IPR007386">
    <property type="entry name" value="DUF447_N"/>
</dbReference>
<evidence type="ECO:0000313" key="3">
    <source>
        <dbReference type="EMBL" id="UUX92092.1"/>
    </source>
</evidence>
<dbReference type="InterPro" id="IPR049288">
    <property type="entry name" value="DUF447_C"/>
</dbReference>
<feature type="domain" description="DUF447" evidence="2">
    <location>
        <begin position="165"/>
        <end position="216"/>
    </location>
</feature>
<organism evidence="3 4">
    <name type="scientific">Methanoplanus endosymbiosus</name>
    <dbReference type="NCBI Taxonomy" id="33865"/>
    <lineage>
        <taxon>Archaea</taxon>
        <taxon>Methanobacteriati</taxon>
        <taxon>Methanobacteriota</taxon>
        <taxon>Stenosarchaea group</taxon>
        <taxon>Methanomicrobia</taxon>
        <taxon>Methanomicrobiales</taxon>
        <taxon>Methanomicrobiaceae</taxon>
        <taxon>Methanoplanus</taxon>
    </lineage>
</organism>
<protein>
    <submittedName>
        <fullName evidence="3">DUF447 family protein</fullName>
    </submittedName>
</protein>
<dbReference type="KEGG" id="mend:L6E24_12120"/>
<dbReference type="SUPFAM" id="SSF50475">
    <property type="entry name" value="FMN-binding split barrel"/>
    <property type="match status" value="1"/>
</dbReference>
<accession>A0A9E7PRB0</accession>
<evidence type="ECO:0000313" key="4">
    <source>
        <dbReference type="Proteomes" id="UP001060368"/>
    </source>
</evidence>
<evidence type="ECO:0000259" key="1">
    <source>
        <dbReference type="Pfam" id="PF04289"/>
    </source>
</evidence>
<dbReference type="AlphaFoldDB" id="A0A9E7PRB0"/>
<dbReference type="RefSeq" id="WP_257742244.1">
    <property type="nucleotide sequence ID" value="NZ_CP096115.1"/>
</dbReference>
<evidence type="ECO:0000259" key="2">
    <source>
        <dbReference type="Pfam" id="PF20766"/>
    </source>
</evidence>
<sequence length="220" mass="24628">MGLLCGGINEIIATTVSRRGPSAQKSGADLPEREFNAAPIGIINRDNPEKPEKPESLKMVLFHGTHTSENIAREGVVVANFIYDPVIYVKTAFGDIDDSFFTGGKCRYRSLHSVEEKDTDFCYLKNAEAWILFSAEVERDTGEALIVNLTPIREQRGSIRIHPVNRGFSGIIEATVHATRYIMNRDPHLLDLINHHASLVRKCGGRRELEALEYLMGYID</sequence>
<dbReference type="Pfam" id="PF04289">
    <property type="entry name" value="DUF447_N"/>
    <property type="match status" value="1"/>
</dbReference>
<proteinExistence type="predicted"/>
<dbReference type="Gene3D" id="1.20.58.290">
    <property type="entry name" value="Hypothetical membrane protein ta0354_69_121"/>
    <property type="match status" value="1"/>
</dbReference>
<dbReference type="Gene3D" id="2.30.110.10">
    <property type="entry name" value="Electron Transport, Fmn-binding Protein, Chain A"/>
    <property type="match status" value="1"/>
</dbReference>
<name>A0A9E7PRB0_9EURY</name>
<dbReference type="InterPro" id="IPR012349">
    <property type="entry name" value="Split_barrel_FMN-bd"/>
</dbReference>
<dbReference type="Pfam" id="PF20766">
    <property type="entry name" value="DUF447_C"/>
    <property type="match status" value="1"/>
</dbReference>
<reference evidence="3" key="1">
    <citation type="submission" date="2022-04" db="EMBL/GenBank/DDBJ databases">
        <title>Complete genome of Methanoplanus endosymbiosus DSM 3599.</title>
        <authorList>
            <person name="Chen S.-C."/>
            <person name="You Y.-T."/>
            <person name="Zhou Y.-Z."/>
            <person name="Lai M.-C."/>
        </authorList>
    </citation>
    <scope>NUCLEOTIDE SEQUENCE</scope>
    <source>
        <strain evidence="3">DSM 3599</strain>
    </source>
</reference>